<dbReference type="InterPro" id="IPR021480">
    <property type="entry name" value="Zinc_ribbon_12"/>
</dbReference>
<feature type="compositionally biased region" description="Polar residues" evidence="2">
    <location>
        <begin position="733"/>
        <end position="744"/>
    </location>
</feature>
<dbReference type="AlphaFoldDB" id="A0A6A4PS62"/>
<evidence type="ECO:0000256" key="2">
    <source>
        <dbReference type="SAM" id="MobiDB-lite"/>
    </source>
</evidence>
<feature type="compositionally biased region" description="Basic and acidic residues" evidence="2">
    <location>
        <begin position="73"/>
        <end position="89"/>
    </location>
</feature>
<evidence type="ECO:0000313" key="5">
    <source>
        <dbReference type="Proteomes" id="UP000447434"/>
    </source>
</evidence>
<evidence type="ECO:0000313" key="4">
    <source>
        <dbReference type="EMBL" id="KAE9604094.1"/>
    </source>
</evidence>
<feature type="region of interest" description="Disordered" evidence="2">
    <location>
        <begin position="228"/>
        <end position="256"/>
    </location>
</feature>
<feature type="region of interest" description="Disordered" evidence="2">
    <location>
        <begin position="393"/>
        <end position="412"/>
    </location>
</feature>
<dbReference type="GO" id="GO:1900150">
    <property type="term" value="P:regulation of defense response to fungus"/>
    <property type="evidence" value="ECO:0007669"/>
    <property type="project" value="InterPro"/>
</dbReference>
<keyword evidence="1" id="KW-0175">Coiled coil</keyword>
<dbReference type="Pfam" id="PF11331">
    <property type="entry name" value="Zn_ribbon_12"/>
    <property type="match status" value="1"/>
</dbReference>
<evidence type="ECO:0000259" key="3">
    <source>
        <dbReference type="Pfam" id="PF11331"/>
    </source>
</evidence>
<feature type="compositionally biased region" description="Polar residues" evidence="2">
    <location>
        <begin position="393"/>
        <end position="404"/>
    </location>
</feature>
<protein>
    <submittedName>
        <fullName evidence="4">Putative zinc-ribbon domain, plant protein</fullName>
    </submittedName>
</protein>
<dbReference type="OrthoDB" id="1930285at2759"/>
<comment type="caution">
    <text evidence="4">The sequence shown here is derived from an EMBL/GenBank/DDBJ whole genome shotgun (WGS) entry which is preliminary data.</text>
</comment>
<dbReference type="PANTHER" id="PTHR31105">
    <property type="entry name" value="EXTRA-LARGE G-PROTEIN-LIKE"/>
    <property type="match status" value="1"/>
</dbReference>
<sequence length="744" mass="83121">MEIIGSALEGSEVLHNGYLSLERAQKELVSGSYDEDYSNDKSDLVDAIPEVEISGNDLVGPEELNDGNQLPEGTEKKLSAGSDGKDANTDKLALAGTNLEVETSGSDSEGTEELHNGSMSLKDTEGELVSRLDGEYVNSEKSSRVGGIHEVEFSGRNIAEVNGGKLLLERAENELMTLALGGHDPSNEKSVLVCAKSEVNITVSASSTKRSNTQNFVSEKRSILPVSPGKIEEGASGNHVSFNKQQKESQKNIQKSFDRVRSVDVIDSSKPSAIPGGLYKSQATRRYYGYDGKDERFPIQPLDSSENTYKAANSVYEGRSRNGKGHVNSISYGDHGTRHQPYFPNEKHHVVKDSRRNQKKVQKSTTQHGHQHWMRAKRDKFPSRIPFHRSGFQSRYESCSPSNQMDDETVSREDKNQEKMKLFRMIHKLQDQLNRTRSTSKETNRRLSTCVSYKGNHIPAYHSHDLHEGRFYHGRDYPIPTRNGRCSHGVNLNQRHKFSRLPYSSEETRSAHHADHSCFDCCRHKQNFSADLLQHEELYRSYPGHDCCSSNSTPQRFKTSQFLVFGLLGGAPFVTCHKCLNLLHLPADFLLFERACHQIKCGECSEILKFSMQNRNHIASYSPSGMGSPSGDFDDKKEVINNSSNLPSEEEPLSLAQIHPLHESEYNTFKVEPSTEREKISSRHSSTSKAPVRADQSAEISSNITVSWKLSSEKEAKQPPKSSPLHKLMGYASPSQVIRGTTSL</sequence>
<name>A0A6A4PS62_LUPAL</name>
<feature type="region of interest" description="Disordered" evidence="2">
    <location>
        <begin position="52"/>
        <end position="119"/>
    </location>
</feature>
<feature type="region of interest" description="Disordered" evidence="2">
    <location>
        <begin position="666"/>
        <end position="744"/>
    </location>
</feature>
<dbReference type="EMBL" id="WOCE01000011">
    <property type="protein sequence ID" value="KAE9604094.1"/>
    <property type="molecule type" value="Genomic_DNA"/>
</dbReference>
<feature type="coiled-coil region" evidence="1">
    <location>
        <begin position="412"/>
        <end position="446"/>
    </location>
</feature>
<feature type="compositionally biased region" description="Polar residues" evidence="2">
    <location>
        <begin position="698"/>
        <end position="710"/>
    </location>
</feature>
<gene>
    <name evidence="4" type="ORF">Lalb_Chr11g0067691</name>
</gene>
<feature type="domain" description="Probable zinc-ribbon" evidence="3">
    <location>
        <begin position="568"/>
        <end position="611"/>
    </location>
</feature>
<dbReference type="Proteomes" id="UP000447434">
    <property type="component" value="Chromosome 11"/>
</dbReference>
<accession>A0A6A4PS62</accession>
<evidence type="ECO:0000256" key="1">
    <source>
        <dbReference type="SAM" id="Coils"/>
    </source>
</evidence>
<dbReference type="InterPro" id="IPR040244">
    <property type="entry name" value="EDR4-like"/>
</dbReference>
<dbReference type="PANTHER" id="PTHR31105:SF48">
    <property type="entry name" value="DUF3133 FAMILY PROTEIN"/>
    <property type="match status" value="1"/>
</dbReference>
<feature type="region of interest" description="Disordered" evidence="2">
    <location>
        <begin position="349"/>
        <end position="375"/>
    </location>
</feature>
<proteinExistence type="predicted"/>
<organism evidence="4 5">
    <name type="scientific">Lupinus albus</name>
    <name type="common">White lupine</name>
    <name type="synonym">Lupinus termis</name>
    <dbReference type="NCBI Taxonomy" id="3870"/>
    <lineage>
        <taxon>Eukaryota</taxon>
        <taxon>Viridiplantae</taxon>
        <taxon>Streptophyta</taxon>
        <taxon>Embryophyta</taxon>
        <taxon>Tracheophyta</taxon>
        <taxon>Spermatophyta</taxon>
        <taxon>Magnoliopsida</taxon>
        <taxon>eudicotyledons</taxon>
        <taxon>Gunneridae</taxon>
        <taxon>Pentapetalae</taxon>
        <taxon>rosids</taxon>
        <taxon>fabids</taxon>
        <taxon>Fabales</taxon>
        <taxon>Fabaceae</taxon>
        <taxon>Papilionoideae</taxon>
        <taxon>50 kb inversion clade</taxon>
        <taxon>genistoids sensu lato</taxon>
        <taxon>core genistoids</taxon>
        <taxon>Genisteae</taxon>
        <taxon>Lupinus</taxon>
    </lineage>
</organism>
<keyword evidence="5" id="KW-1185">Reference proteome</keyword>
<reference evidence="5" key="1">
    <citation type="journal article" date="2020" name="Nat. Commun.">
        <title>Genome sequence of the cluster root forming white lupin.</title>
        <authorList>
            <person name="Hufnagel B."/>
            <person name="Marques A."/>
            <person name="Soriano A."/>
            <person name="Marques L."/>
            <person name="Divol F."/>
            <person name="Doumas P."/>
            <person name="Sallet E."/>
            <person name="Mancinotti D."/>
            <person name="Carrere S."/>
            <person name="Marande W."/>
            <person name="Arribat S."/>
            <person name="Keller J."/>
            <person name="Huneau C."/>
            <person name="Blein T."/>
            <person name="Aime D."/>
            <person name="Laguerre M."/>
            <person name="Taylor J."/>
            <person name="Schubert V."/>
            <person name="Nelson M."/>
            <person name="Geu-Flores F."/>
            <person name="Crespi M."/>
            <person name="Gallardo-Guerrero K."/>
            <person name="Delaux P.-M."/>
            <person name="Salse J."/>
            <person name="Berges H."/>
            <person name="Guyot R."/>
            <person name="Gouzy J."/>
            <person name="Peret B."/>
        </authorList>
    </citation>
    <scope>NUCLEOTIDE SEQUENCE [LARGE SCALE GENOMIC DNA]</scope>
    <source>
        <strain evidence="5">cv. Amiga</strain>
    </source>
</reference>
<feature type="compositionally biased region" description="Basic and acidic residues" evidence="2">
    <location>
        <begin position="245"/>
        <end position="256"/>
    </location>
</feature>